<evidence type="ECO:0000256" key="3">
    <source>
        <dbReference type="ARBA" id="ARBA00022741"/>
    </source>
</evidence>
<keyword evidence="5 7" id="KW-1133">Transmembrane helix</keyword>
<name>A0ABU2LN27_9ACTN</name>
<keyword evidence="11" id="KW-1185">Reference proteome</keyword>
<evidence type="ECO:0000259" key="8">
    <source>
        <dbReference type="PROSITE" id="PS50893"/>
    </source>
</evidence>
<feature type="transmembrane region" description="Helical" evidence="7">
    <location>
        <begin position="250"/>
        <end position="271"/>
    </location>
</feature>
<dbReference type="InterPro" id="IPR039421">
    <property type="entry name" value="Type_1_exporter"/>
</dbReference>
<dbReference type="SUPFAM" id="SSF52540">
    <property type="entry name" value="P-loop containing nucleoside triphosphate hydrolases"/>
    <property type="match status" value="1"/>
</dbReference>
<keyword evidence="3" id="KW-0547">Nucleotide-binding</keyword>
<dbReference type="Pfam" id="PF00005">
    <property type="entry name" value="ABC_tran"/>
    <property type="match status" value="1"/>
</dbReference>
<dbReference type="PROSITE" id="PS50929">
    <property type="entry name" value="ABC_TM1F"/>
    <property type="match status" value="1"/>
</dbReference>
<dbReference type="GO" id="GO:0005524">
    <property type="term" value="F:ATP binding"/>
    <property type="evidence" value="ECO:0007669"/>
    <property type="project" value="UniProtKB-KW"/>
</dbReference>
<evidence type="ECO:0000256" key="2">
    <source>
        <dbReference type="ARBA" id="ARBA00022692"/>
    </source>
</evidence>
<dbReference type="EMBL" id="JAVREM010000010">
    <property type="protein sequence ID" value="MDT0318999.1"/>
    <property type="molecule type" value="Genomic_DNA"/>
</dbReference>
<keyword evidence="2 7" id="KW-0812">Transmembrane</keyword>
<dbReference type="InterPro" id="IPR003439">
    <property type="entry name" value="ABC_transporter-like_ATP-bd"/>
</dbReference>
<feature type="transmembrane region" description="Helical" evidence="7">
    <location>
        <begin position="220"/>
        <end position="244"/>
    </location>
</feature>
<reference evidence="11" key="1">
    <citation type="submission" date="2023-07" db="EMBL/GenBank/DDBJ databases">
        <title>30 novel species of actinomycetes from the DSMZ collection.</title>
        <authorList>
            <person name="Nouioui I."/>
        </authorList>
    </citation>
    <scope>NUCLEOTIDE SEQUENCE [LARGE SCALE GENOMIC DNA]</scope>
    <source>
        <strain evidence="11">DSM 44918</strain>
    </source>
</reference>
<dbReference type="Gene3D" id="3.40.50.300">
    <property type="entry name" value="P-loop containing nucleotide triphosphate hydrolases"/>
    <property type="match status" value="1"/>
</dbReference>
<evidence type="ECO:0000313" key="10">
    <source>
        <dbReference type="EMBL" id="MDT0318999.1"/>
    </source>
</evidence>
<comment type="subcellular location">
    <subcellularLocation>
        <location evidence="1">Cell membrane</location>
        <topology evidence="1">Multi-pass membrane protein</topology>
    </subcellularLocation>
</comment>
<dbReference type="Pfam" id="PF00664">
    <property type="entry name" value="ABC_membrane"/>
    <property type="match status" value="1"/>
</dbReference>
<dbReference type="InterPro" id="IPR017871">
    <property type="entry name" value="ABC_transporter-like_CS"/>
</dbReference>
<accession>A0ABU2LN27</accession>
<protein>
    <submittedName>
        <fullName evidence="10">ABC transporter ATP-binding protein</fullName>
    </submittedName>
</protein>
<dbReference type="PANTHER" id="PTHR43394">
    <property type="entry name" value="ATP-DEPENDENT PERMEASE MDL1, MITOCHONDRIAL"/>
    <property type="match status" value="1"/>
</dbReference>
<keyword evidence="6 7" id="KW-0472">Membrane</keyword>
<keyword evidence="4 10" id="KW-0067">ATP-binding</keyword>
<proteinExistence type="predicted"/>
<evidence type="ECO:0000259" key="9">
    <source>
        <dbReference type="PROSITE" id="PS50929"/>
    </source>
</evidence>
<dbReference type="SMART" id="SM00382">
    <property type="entry name" value="AAA"/>
    <property type="match status" value="1"/>
</dbReference>
<comment type="caution">
    <text evidence="10">The sequence shown here is derived from an EMBL/GenBank/DDBJ whole genome shotgun (WGS) entry which is preliminary data.</text>
</comment>
<gene>
    <name evidence="10" type="ORF">RNC47_11695</name>
</gene>
<evidence type="ECO:0000256" key="6">
    <source>
        <dbReference type="ARBA" id="ARBA00023136"/>
    </source>
</evidence>
<organism evidence="10 11">
    <name type="scientific">Streptomyces millisiae</name>
    <dbReference type="NCBI Taxonomy" id="3075542"/>
    <lineage>
        <taxon>Bacteria</taxon>
        <taxon>Bacillati</taxon>
        <taxon>Actinomycetota</taxon>
        <taxon>Actinomycetes</taxon>
        <taxon>Kitasatosporales</taxon>
        <taxon>Streptomycetaceae</taxon>
        <taxon>Streptomyces</taxon>
    </lineage>
</organism>
<dbReference type="Proteomes" id="UP001183420">
    <property type="component" value="Unassembled WGS sequence"/>
</dbReference>
<dbReference type="SUPFAM" id="SSF90123">
    <property type="entry name" value="ABC transporter transmembrane region"/>
    <property type="match status" value="1"/>
</dbReference>
<dbReference type="InterPro" id="IPR036640">
    <property type="entry name" value="ABC1_TM_sf"/>
</dbReference>
<feature type="transmembrane region" description="Helical" evidence="7">
    <location>
        <begin position="137"/>
        <end position="155"/>
    </location>
</feature>
<feature type="transmembrane region" description="Helical" evidence="7">
    <location>
        <begin position="110"/>
        <end position="131"/>
    </location>
</feature>
<evidence type="ECO:0000313" key="11">
    <source>
        <dbReference type="Proteomes" id="UP001183420"/>
    </source>
</evidence>
<feature type="domain" description="ABC transmembrane type-1" evidence="9">
    <location>
        <begin position="1"/>
        <end position="278"/>
    </location>
</feature>
<evidence type="ECO:0000256" key="4">
    <source>
        <dbReference type="ARBA" id="ARBA00022840"/>
    </source>
</evidence>
<dbReference type="Gene3D" id="1.20.1560.10">
    <property type="entry name" value="ABC transporter type 1, transmembrane domain"/>
    <property type="match status" value="1"/>
</dbReference>
<dbReference type="PANTHER" id="PTHR43394:SF1">
    <property type="entry name" value="ATP-BINDING CASSETTE SUB-FAMILY B MEMBER 10, MITOCHONDRIAL"/>
    <property type="match status" value="1"/>
</dbReference>
<dbReference type="InterPro" id="IPR011527">
    <property type="entry name" value="ABC1_TM_dom"/>
</dbReference>
<evidence type="ECO:0000256" key="1">
    <source>
        <dbReference type="ARBA" id="ARBA00004651"/>
    </source>
</evidence>
<sequence>MLLPLTLAGSAVALTLPAALGHTLDLLLDDAPAAGRWSALGALLLVAQAALNAAGSLLTATTDARAAAWLRGRLVRHVLELGPDAAARFPAGDLVARVTVNAAHAGATPAALAAAGAALVTPVGGVVALALLDWRLAVAFTAGAPLLVLLLRVFARSSADSVARYQRVQGRLAGRLLETLGGARTIAAAGTGRRERERVLAPLPELGAEGRRMWRINARAGARAAALVPLLQLTVVAVAGLLLAAGDLSVGGLLAATRYVVLATGIGGFVAHVHRLVRARGAAERLAEVFGVPAPRHGARSLPAGGPGELAFAGVTARRGGRAVLRDLDLVVPGGSTVAVVGRSGSGKSLLAALAGRLAEPDAGRVLLDGVPVAELPRRELREAVGYAFERPVLLGGSVADAIGLGPVPVERERVVAAARAADADGFVRRLPDGYDTRCATAPLSGGERQRLGLARAFTHRGRLLVLDDATSGLDTVTERRVTTALHRAASARTRLVIAHRPASAARADLVAWLDDGRVRALGTHRELCARADYRALWRESDGR</sequence>
<feature type="domain" description="ABC transporter" evidence="8">
    <location>
        <begin position="310"/>
        <end position="541"/>
    </location>
</feature>
<feature type="transmembrane region" description="Helical" evidence="7">
    <location>
        <begin position="37"/>
        <end position="61"/>
    </location>
</feature>
<dbReference type="PROSITE" id="PS00211">
    <property type="entry name" value="ABC_TRANSPORTER_1"/>
    <property type="match status" value="1"/>
</dbReference>
<dbReference type="CDD" id="cd07346">
    <property type="entry name" value="ABC_6TM_exporters"/>
    <property type="match status" value="1"/>
</dbReference>
<dbReference type="PROSITE" id="PS50893">
    <property type="entry name" value="ABC_TRANSPORTER_2"/>
    <property type="match status" value="1"/>
</dbReference>
<dbReference type="InterPro" id="IPR027417">
    <property type="entry name" value="P-loop_NTPase"/>
</dbReference>
<dbReference type="InterPro" id="IPR003593">
    <property type="entry name" value="AAA+_ATPase"/>
</dbReference>
<evidence type="ECO:0000256" key="5">
    <source>
        <dbReference type="ARBA" id="ARBA00022989"/>
    </source>
</evidence>
<evidence type="ECO:0000256" key="7">
    <source>
        <dbReference type="SAM" id="Phobius"/>
    </source>
</evidence>